<evidence type="ECO:0000313" key="3">
    <source>
        <dbReference type="Proteomes" id="UP000288587"/>
    </source>
</evidence>
<comment type="caution">
    <text evidence="2">The sequence shown here is derived from an EMBL/GenBank/DDBJ whole genome shotgun (WGS) entry which is preliminary data.</text>
</comment>
<reference evidence="2 3" key="1">
    <citation type="submission" date="2019-01" db="EMBL/GenBank/DDBJ databases">
        <authorList>
            <person name="Chen W.-M."/>
        </authorList>
    </citation>
    <scope>NUCLEOTIDE SEQUENCE [LARGE SCALE GENOMIC DNA]</scope>
    <source>
        <strain evidence="2 3">CCP-18</strain>
    </source>
</reference>
<organism evidence="2 3">
    <name type="scientific">Inhella crocodyli</name>
    <dbReference type="NCBI Taxonomy" id="2499851"/>
    <lineage>
        <taxon>Bacteria</taxon>
        <taxon>Pseudomonadati</taxon>
        <taxon>Pseudomonadota</taxon>
        <taxon>Betaproteobacteria</taxon>
        <taxon>Burkholderiales</taxon>
        <taxon>Sphaerotilaceae</taxon>
        <taxon>Inhella</taxon>
    </lineage>
</organism>
<proteinExistence type="predicted"/>
<feature type="compositionally biased region" description="Polar residues" evidence="1">
    <location>
        <begin position="1"/>
        <end position="11"/>
    </location>
</feature>
<dbReference type="AlphaFoldDB" id="A0A3S2XR60"/>
<sequence>MRSSNPPSKFSQEAAEPRAVPHARASGPEMRATLDGLEVLPSHFDHWLNAGGERRRKPRNAPSQSAKR</sequence>
<feature type="region of interest" description="Disordered" evidence="1">
    <location>
        <begin position="47"/>
        <end position="68"/>
    </location>
</feature>
<evidence type="ECO:0000313" key="2">
    <source>
        <dbReference type="EMBL" id="RVT84981.1"/>
    </source>
</evidence>
<keyword evidence="3" id="KW-1185">Reference proteome</keyword>
<name>A0A3S2XR60_9BURK</name>
<evidence type="ECO:0000256" key="1">
    <source>
        <dbReference type="SAM" id="MobiDB-lite"/>
    </source>
</evidence>
<gene>
    <name evidence="2" type="ORF">EOD73_12750</name>
</gene>
<accession>A0A3S2XR60</accession>
<feature type="region of interest" description="Disordered" evidence="1">
    <location>
        <begin position="1"/>
        <end position="30"/>
    </location>
</feature>
<dbReference type="EMBL" id="SACM01000003">
    <property type="protein sequence ID" value="RVT84981.1"/>
    <property type="molecule type" value="Genomic_DNA"/>
</dbReference>
<dbReference type="Proteomes" id="UP000288587">
    <property type="component" value="Unassembled WGS sequence"/>
</dbReference>
<protein>
    <submittedName>
        <fullName evidence="2">Uncharacterized protein</fullName>
    </submittedName>
</protein>